<evidence type="ECO:0000313" key="2">
    <source>
        <dbReference type="Proteomes" id="UP000824890"/>
    </source>
</evidence>
<evidence type="ECO:0000313" key="1">
    <source>
        <dbReference type="EMBL" id="KAH0930950.1"/>
    </source>
</evidence>
<gene>
    <name evidence="1" type="ORF">HID58_008067</name>
</gene>
<sequence length="42" mass="4702">MQDEGSDELRHSPNEEELIKEILQVADNHILESYGGNAFADS</sequence>
<dbReference type="Proteomes" id="UP000824890">
    <property type="component" value="Unassembled WGS sequence"/>
</dbReference>
<accession>A0ABQ8DNK0</accession>
<name>A0ABQ8DNK0_BRANA</name>
<reference evidence="1 2" key="1">
    <citation type="submission" date="2021-05" db="EMBL/GenBank/DDBJ databases">
        <title>Genome Assembly of Synthetic Allotetraploid Brassica napus Reveals Homoeologous Exchanges between Subgenomes.</title>
        <authorList>
            <person name="Davis J.T."/>
        </authorList>
    </citation>
    <scope>NUCLEOTIDE SEQUENCE [LARGE SCALE GENOMIC DNA]</scope>
    <source>
        <strain evidence="2">cv. Da-Ae</strain>
        <tissue evidence="1">Seedling</tissue>
    </source>
</reference>
<keyword evidence="2" id="KW-1185">Reference proteome</keyword>
<organism evidence="1 2">
    <name type="scientific">Brassica napus</name>
    <name type="common">Rape</name>
    <dbReference type="NCBI Taxonomy" id="3708"/>
    <lineage>
        <taxon>Eukaryota</taxon>
        <taxon>Viridiplantae</taxon>
        <taxon>Streptophyta</taxon>
        <taxon>Embryophyta</taxon>
        <taxon>Tracheophyta</taxon>
        <taxon>Spermatophyta</taxon>
        <taxon>Magnoliopsida</taxon>
        <taxon>eudicotyledons</taxon>
        <taxon>Gunneridae</taxon>
        <taxon>Pentapetalae</taxon>
        <taxon>rosids</taxon>
        <taxon>malvids</taxon>
        <taxon>Brassicales</taxon>
        <taxon>Brassicaceae</taxon>
        <taxon>Brassiceae</taxon>
        <taxon>Brassica</taxon>
    </lineage>
</organism>
<comment type="caution">
    <text evidence="1">The sequence shown here is derived from an EMBL/GenBank/DDBJ whole genome shotgun (WGS) entry which is preliminary data.</text>
</comment>
<proteinExistence type="predicted"/>
<protein>
    <submittedName>
        <fullName evidence="1">Uncharacterized protein</fullName>
    </submittedName>
</protein>
<dbReference type="EMBL" id="JAGKQM010000003">
    <property type="protein sequence ID" value="KAH0930950.1"/>
    <property type="molecule type" value="Genomic_DNA"/>
</dbReference>